<dbReference type="OrthoDB" id="205782at2759"/>
<evidence type="ECO:0000313" key="4">
    <source>
        <dbReference type="EMBL" id="KAG7462606.1"/>
    </source>
</evidence>
<gene>
    <name evidence="4" type="ORF">MATL_G00186570</name>
</gene>
<evidence type="ECO:0000313" key="5">
    <source>
        <dbReference type="Proteomes" id="UP001046870"/>
    </source>
</evidence>
<feature type="compositionally biased region" description="Polar residues" evidence="3">
    <location>
        <begin position="592"/>
        <end position="608"/>
    </location>
</feature>
<name>A0A9D3PL44_MEGAT</name>
<protein>
    <submittedName>
        <fullName evidence="4">Uncharacterized protein</fullName>
    </submittedName>
</protein>
<evidence type="ECO:0000256" key="2">
    <source>
        <dbReference type="ARBA" id="ARBA00022801"/>
    </source>
</evidence>
<feature type="compositionally biased region" description="Low complexity" evidence="3">
    <location>
        <begin position="32"/>
        <end position="43"/>
    </location>
</feature>
<keyword evidence="5" id="KW-1185">Reference proteome</keyword>
<organism evidence="4 5">
    <name type="scientific">Megalops atlanticus</name>
    <name type="common">Tarpon</name>
    <name type="synonym">Clupea gigantea</name>
    <dbReference type="NCBI Taxonomy" id="7932"/>
    <lineage>
        <taxon>Eukaryota</taxon>
        <taxon>Metazoa</taxon>
        <taxon>Chordata</taxon>
        <taxon>Craniata</taxon>
        <taxon>Vertebrata</taxon>
        <taxon>Euteleostomi</taxon>
        <taxon>Actinopterygii</taxon>
        <taxon>Neopterygii</taxon>
        <taxon>Teleostei</taxon>
        <taxon>Elopiformes</taxon>
        <taxon>Megalopidae</taxon>
        <taxon>Megalops</taxon>
    </lineage>
</organism>
<dbReference type="PANTHER" id="PTHR22975">
    <property type="entry name" value="UBIQUITIN SPECIFIC PROTEINASE"/>
    <property type="match status" value="1"/>
</dbReference>
<sequence>MSNIIHSRPLSSSSLGLGSSESGARARDWEAESTSSESKSSSSGGRYRPAWRPRREALNIDSIFSRERRRQAGYSPLGSTPLPEDSGTQSDGAVGTGSGSGAGTGRQAPYGGASARTLPPPPLRSLDNQPRLIQRMESGYESSERNSNSPVSLDMPLSESSSASGHRDTGVKKPHSSGPSWRSVPKSKSSSALLQELNTSSWASSHMSLGEGRSELDELQEEVTRRAREQELQRKKEKEREAAMGFNPRPSKFMDLDELQNQGKGDSFERCLAEADSLYEQSLQLEQGDDMAAALSVCNQAVSKLRLTMHEGCANTHSRAVADKKLQRCMRRARGLQQRMQEQEQKHPQGPPSEQPVPVQILLTDTQEEDQEANQDSALRPPSPHHVKPLPSCGNLHPDPLSHPSPQPPHLAGLPWKAGSPGGSSENLPPPPGPGECETRGEGWEPLPRWESAELSDIAQNSGLQARPIHKHNAVSLPTLPLGRWEEPGSDGEEPLPLPPPPHDLTATSEWNSLHGSSSSPQPHVDPRPPLPVEQSLEREYGSAGEQRPQGYPRSPRSSRSPSRQPLPTPPLQDLPPAPSGSHRTAPPPDSRNWSSWSLDGLDSTDTPFYTPPDSHCHPAHSKPGRPSPPAEGARPGPAMPVERWAENVTRYYNSQHAPDLGRESPSAELSELDSLYQASLQAPSIPRALQSANPHTTGKPVMAAARKLLSGMAMPGRSKTPTAEIERSAYRAPGRASPPAYIHKPVSAVAPEPRLGEDESYSAENLRRIARSLSGTVIGGRPEHLAASRSFVSVPRPRGVTRALKRIARAQSRAYTFARKVPRAHVLQMVAYSHMLPVHVF</sequence>
<dbReference type="AlphaFoldDB" id="A0A9D3PL44"/>
<feature type="compositionally biased region" description="Polar residues" evidence="3">
    <location>
        <begin position="506"/>
        <end position="522"/>
    </location>
</feature>
<feature type="region of interest" description="Disordered" evidence="3">
    <location>
        <begin position="1"/>
        <end position="256"/>
    </location>
</feature>
<feature type="compositionally biased region" description="Pro residues" evidence="3">
    <location>
        <begin position="565"/>
        <end position="579"/>
    </location>
</feature>
<reference evidence="4" key="1">
    <citation type="submission" date="2021-01" db="EMBL/GenBank/DDBJ databases">
        <authorList>
            <person name="Zahm M."/>
            <person name="Roques C."/>
            <person name="Cabau C."/>
            <person name="Klopp C."/>
            <person name="Donnadieu C."/>
            <person name="Jouanno E."/>
            <person name="Lampietro C."/>
            <person name="Louis A."/>
            <person name="Herpin A."/>
            <person name="Echchiki A."/>
            <person name="Berthelot C."/>
            <person name="Parey E."/>
            <person name="Roest-Crollius H."/>
            <person name="Braasch I."/>
            <person name="Postlethwait J."/>
            <person name="Bobe J."/>
            <person name="Montfort J."/>
            <person name="Bouchez O."/>
            <person name="Begum T."/>
            <person name="Mejri S."/>
            <person name="Adams A."/>
            <person name="Chen W.-J."/>
            <person name="Guiguen Y."/>
        </authorList>
    </citation>
    <scope>NUCLEOTIDE SEQUENCE</scope>
    <source>
        <strain evidence="4">YG-15Mar2019-1</strain>
        <tissue evidence="4">Brain</tissue>
    </source>
</reference>
<feature type="compositionally biased region" description="Low complexity" evidence="3">
    <location>
        <begin position="179"/>
        <end position="191"/>
    </location>
</feature>
<dbReference type="InterPro" id="IPR052398">
    <property type="entry name" value="Ubiquitin_hydrolase_53/54"/>
</dbReference>
<evidence type="ECO:0000256" key="1">
    <source>
        <dbReference type="ARBA" id="ARBA00022786"/>
    </source>
</evidence>
<feature type="compositionally biased region" description="Polar residues" evidence="3">
    <location>
        <begin position="192"/>
        <end position="207"/>
    </location>
</feature>
<feature type="compositionally biased region" description="Low complexity" evidence="3">
    <location>
        <begin position="547"/>
        <end position="564"/>
    </location>
</feature>
<feature type="region of interest" description="Disordered" evidence="3">
    <location>
        <begin position="330"/>
        <end position="643"/>
    </location>
</feature>
<accession>A0A9D3PL44</accession>
<keyword evidence="2" id="KW-0378">Hydrolase</keyword>
<feature type="compositionally biased region" description="Basic and acidic residues" evidence="3">
    <location>
        <begin position="212"/>
        <end position="242"/>
    </location>
</feature>
<proteinExistence type="predicted"/>
<dbReference type="EMBL" id="JAFDVH010000016">
    <property type="protein sequence ID" value="KAG7462606.1"/>
    <property type="molecule type" value="Genomic_DNA"/>
</dbReference>
<dbReference type="Proteomes" id="UP001046870">
    <property type="component" value="Chromosome 16"/>
</dbReference>
<dbReference type="GO" id="GO:0016787">
    <property type="term" value="F:hydrolase activity"/>
    <property type="evidence" value="ECO:0007669"/>
    <property type="project" value="UniProtKB-KW"/>
</dbReference>
<feature type="compositionally biased region" description="Low complexity" evidence="3">
    <location>
        <begin position="10"/>
        <end position="23"/>
    </location>
</feature>
<dbReference type="PANTHER" id="PTHR22975:SF5">
    <property type="entry name" value="INACTIVE UBIQUITIN CARBOXYL-TERMINAL HYDROLASE 54"/>
    <property type="match status" value="1"/>
</dbReference>
<feature type="compositionally biased region" description="Gly residues" evidence="3">
    <location>
        <begin position="94"/>
        <end position="104"/>
    </location>
</feature>
<dbReference type="InterPro" id="IPR036181">
    <property type="entry name" value="MIT_dom_sf"/>
</dbReference>
<comment type="caution">
    <text evidence="4">The sequence shown here is derived from an EMBL/GenBank/DDBJ whole genome shotgun (WGS) entry which is preliminary data.</text>
</comment>
<dbReference type="SUPFAM" id="SSF116846">
    <property type="entry name" value="MIT domain"/>
    <property type="match status" value="1"/>
</dbReference>
<keyword evidence="1" id="KW-0833">Ubl conjugation pathway</keyword>
<evidence type="ECO:0000256" key="3">
    <source>
        <dbReference type="SAM" id="MobiDB-lite"/>
    </source>
</evidence>